<sequence length="169" mass="18350">MWTGGFWNAAQSAIPEGGTVAPVIIASDKTQLTQFSGNKAAYPVYLTIGNLPKSLRRKPKMRACVLIAYLSVDKISKGGISKTELRLRNYELFHRSMAVVLEPLKAAGNPKGGGVEMVGGDGAVRRVYPILAAYVADYPEQCLVSCTKYGMCPKCRRRADELELPTPGE</sequence>
<protein>
    <submittedName>
        <fullName evidence="1">Uncharacterized protein</fullName>
    </submittedName>
</protein>
<organism evidence="1 2">
    <name type="scientific">Collybiopsis luxurians FD-317 M1</name>
    <dbReference type="NCBI Taxonomy" id="944289"/>
    <lineage>
        <taxon>Eukaryota</taxon>
        <taxon>Fungi</taxon>
        <taxon>Dikarya</taxon>
        <taxon>Basidiomycota</taxon>
        <taxon>Agaricomycotina</taxon>
        <taxon>Agaricomycetes</taxon>
        <taxon>Agaricomycetidae</taxon>
        <taxon>Agaricales</taxon>
        <taxon>Marasmiineae</taxon>
        <taxon>Omphalotaceae</taxon>
        <taxon>Collybiopsis</taxon>
        <taxon>Collybiopsis luxurians</taxon>
    </lineage>
</organism>
<dbReference type="HOGENOM" id="CLU_006344_8_3_1"/>
<reference evidence="1 2" key="1">
    <citation type="submission" date="2014-04" db="EMBL/GenBank/DDBJ databases">
        <title>Evolutionary Origins and Diversification of the Mycorrhizal Mutualists.</title>
        <authorList>
            <consortium name="DOE Joint Genome Institute"/>
            <consortium name="Mycorrhizal Genomics Consortium"/>
            <person name="Kohler A."/>
            <person name="Kuo A."/>
            <person name="Nagy L.G."/>
            <person name="Floudas D."/>
            <person name="Copeland A."/>
            <person name="Barry K.W."/>
            <person name="Cichocki N."/>
            <person name="Veneault-Fourrey C."/>
            <person name="LaButti K."/>
            <person name="Lindquist E.A."/>
            <person name="Lipzen A."/>
            <person name="Lundell T."/>
            <person name="Morin E."/>
            <person name="Murat C."/>
            <person name="Riley R."/>
            <person name="Ohm R."/>
            <person name="Sun H."/>
            <person name="Tunlid A."/>
            <person name="Henrissat B."/>
            <person name="Grigoriev I.V."/>
            <person name="Hibbett D.S."/>
            <person name="Martin F."/>
        </authorList>
    </citation>
    <scope>NUCLEOTIDE SEQUENCE [LARGE SCALE GENOMIC DNA]</scope>
    <source>
        <strain evidence="1 2">FD-317 M1</strain>
    </source>
</reference>
<evidence type="ECO:0000313" key="1">
    <source>
        <dbReference type="EMBL" id="KIK60605.1"/>
    </source>
</evidence>
<dbReference type="Pfam" id="PF18759">
    <property type="entry name" value="Plavaka"/>
    <property type="match status" value="1"/>
</dbReference>
<dbReference type="OrthoDB" id="2418900at2759"/>
<dbReference type="InterPro" id="IPR041078">
    <property type="entry name" value="Plavaka"/>
</dbReference>
<dbReference type="AlphaFoldDB" id="A0A0D0BA88"/>
<proteinExistence type="predicted"/>
<accession>A0A0D0BA88</accession>
<dbReference type="Proteomes" id="UP000053593">
    <property type="component" value="Unassembled WGS sequence"/>
</dbReference>
<evidence type="ECO:0000313" key="2">
    <source>
        <dbReference type="Proteomes" id="UP000053593"/>
    </source>
</evidence>
<dbReference type="EMBL" id="KN834774">
    <property type="protein sequence ID" value="KIK60605.1"/>
    <property type="molecule type" value="Genomic_DNA"/>
</dbReference>
<keyword evidence="2" id="KW-1185">Reference proteome</keyword>
<feature type="non-terminal residue" evidence="1">
    <location>
        <position position="169"/>
    </location>
</feature>
<name>A0A0D0BA88_9AGAR</name>
<gene>
    <name evidence="1" type="ORF">GYMLUDRAFT_115481</name>
</gene>